<dbReference type="InterPro" id="IPR000182">
    <property type="entry name" value="GNAT_dom"/>
</dbReference>
<dbReference type="EMBL" id="VDCQ01000052">
    <property type="protein sequence ID" value="TNJ62846.1"/>
    <property type="molecule type" value="Genomic_DNA"/>
</dbReference>
<evidence type="ECO:0000313" key="4">
    <source>
        <dbReference type="EMBL" id="TNJ62846.1"/>
    </source>
</evidence>
<dbReference type="AlphaFoldDB" id="A0A5C4T1T3"/>
<dbReference type="SUPFAM" id="SSF55729">
    <property type="entry name" value="Acyl-CoA N-acyltransferases (Nat)"/>
    <property type="match status" value="1"/>
</dbReference>
<keyword evidence="1 4" id="KW-0808">Transferase</keyword>
<dbReference type="PANTHER" id="PTHR43877">
    <property type="entry name" value="AMINOALKYLPHOSPHONATE N-ACETYLTRANSFERASE-RELATED-RELATED"/>
    <property type="match status" value="1"/>
</dbReference>
<proteinExistence type="predicted"/>
<dbReference type="RefSeq" id="WP_139605659.1">
    <property type="nucleotide sequence ID" value="NZ_VDCQ01000052.1"/>
</dbReference>
<sequence length="184" mass="20974">MDIVIREITAGERDIRAEIDDSFTVDSTLVLSLTDGKIGYTVKKIPGYEKSYSDEQFAEAAGEDHLGNDDNPNQVMYLAFAEEQVAGRIILRRNWNRYAYVEDIAVHKPFRGLGIGRQLIERARLWAQAGGMPGIMLETQSNNVLACKFYERCGFIIGGFDSQLYRGIHKHNDEIAIFWYLLFE</sequence>
<dbReference type="InterPro" id="IPR008125">
    <property type="entry name" value="Streptothricin_AcTrfase"/>
</dbReference>
<dbReference type="InterPro" id="IPR050832">
    <property type="entry name" value="Bact_Acetyltransf"/>
</dbReference>
<dbReference type="GO" id="GO:0016747">
    <property type="term" value="F:acyltransferase activity, transferring groups other than amino-acyl groups"/>
    <property type="evidence" value="ECO:0007669"/>
    <property type="project" value="InterPro"/>
</dbReference>
<gene>
    <name evidence="4" type="ORF">FE784_28515</name>
</gene>
<dbReference type="PANTHER" id="PTHR43877:SF2">
    <property type="entry name" value="AMINOALKYLPHOSPHONATE N-ACETYLTRANSFERASE-RELATED"/>
    <property type="match status" value="1"/>
</dbReference>
<evidence type="ECO:0000256" key="2">
    <source>
        <dbReference type="ARBA" id="ARBA00023315"/>
    </source>
</evidence>
<accession>A0A5C4T1T3</accession>
<dbReference type="Gene3D" id="3.40.630.30">
    <property type="match status" value="1"/>
</dbReference>
<organism evidence="4 5">
    <name type="scientific">Paenibacillus hemerocallicola</name>
    <dbReference type="NCBI Taxonomy" id="1172614"/>
    <lineage>
        <taxon>Bacteria</taxon>
        <taxon>Bacillati</taxon>
        <taxon>Bacillota</taxon>
        <taxon>Bacilli</taxon>
        <taxon>Bacillales</taxon>
        <taxon>Paenibacillaceae</taxon>
        <taxon>Paenibacillus</taxon>
    </lineage>
</organism>
<dbReference type="Pfam" id="PF00583">
    <property type="entry name" value="Acetyltransf_1"/>
    <property type="match status" value="1"/>
</dbReference>
<comment type="caution">
    <text evidence="4">The sequence shown here is derived from an EMBL/GenBank/DDBJ whole genome shotgun (WGS) entry which is preliminary data.</text>
</comment>
<protein>
    <submittedName>
        <fullName evidence="4">GNAT family N-acetyltransferase</fullName>
    </submittedName>
</protein>
<feature type="domain" description="N-acetyltransferase" evidence="3">
    <location>
        <begin position="3"/>
        <end position="184"/>
    </location>
</feature>
<dbReference type="Proteomes" id="UP000307943">
    <property type="component" value="Unassembled WGS sequence"/>
</dbReference>
<dbReference type="OrthoDB" id="9800193at2"/>
<dbReference type="PROSITE" id="PS51186">
    <property type="entry name" value="GNAT"/>
    <property type="match status" value="1"/>
</dbReference>
<dbReference type="PRINTS" id="PR01754">
    <property type="entry name" value="SACTRNSFRASE"/>
</dbReference>
<reference evidence="4 5" key="1">
    <citation type="submission" date="2019-05" db="EMBL/GenBank/DDBJ databases">
        <title>We sequenced the genome of Paenibacillus hemerocallicola KCTC 33185 for further insight into its adaptation and study the phylogeny of Paenibacillus.</title>
        <authorList>
            <person name="Narsing Rao M.P."/>
        </authorList>
    </citation>
    <scope>NUCLEOTIDE SEQUENCE [LARGE SCALE GENOMIC DNA]</scope>
    <source>
        <strain evidence="4 5">KCTC 33185</strain>
    </source>
</reference>
<name>A0A5C4T1T3_9BACL</name>
<evidence type="ECO:0000259" key="3">
    <source>
        <dbReference type="PROSITE" id="PS51186"/>
    </source>
</evidence>
<dbReference type="InterPro" id="IPR016181">
    <property type="entry name" value="Acyl_CoA_acyltransferase"/>
</dbReference>
<dbReference type="CDD" id="cd04301">
    <property type="entry name" value="NAT_SF"/>
    <property type="match status" value="1"/>
</dbReference>
<evidence type="ECO:0000256" key="1">
    <source>
        <dbReference type="ARBA" id="ARBA00022679"/>
    </source>
</evidence>
<evidence type="ECO:0000313" key="5">
    <source>
        <dbReference type="Proteomes" id="UP000307943"/>
    </source>
</evidence>
<keyword evidence="2" id="KW-0012">Acyltransferase</keyword>
<keyword evidence="5" id="KW-1185">Reference proteome</keyword>